<evidence type="ECO:0000259" key="3">
    <source>
        <dbReference type="PROSITE" id="PS50110"/>
    </source>
</evidence>
<dbReference type="PANTHER" id="PTHR44591">
    <property type="entry name" value="STRESS RESPONSE REGULATOR PROTEIN 1"/>
    <property type="match status" value="1"/>
</dbReference>
<accession>A0A494W8K2</accession>
<organism evidence="4 5">
    <name type="scientific">Sphingobium amiense</name>
    <dbReference type="NCBI Taxonomy" id="135719"/>
    <lineage>
        <taxon>Bacteria</taxon>
        <taxon>Pseudomonadati</taxon>
        <taxon>Pseudomonadota</taxon>
        <taxon>Alphaproteobacteria</taxon>
        <taxon>Sphingomonadales</taxon>
        <taxon>Sphingomonadaceae</taxon>
        <taxon>Sphingobium</taxon>
    </lineage>
</organism>
<dbReference type="InterPro" id="IPR011006">
    <property type="entry name" value="CheY-like_superfamily"/>
</dbReference>
<evidence type="ECO:0000256" key="2">
    <source>
        <dbReference type="PROSITE-ProRule" id="PRU00169"/>
    </source>
</evidence>
<dbReference type="SMART" id="SM00448">
    <property type="entry name" value="REC"/>
    <property type="match status" value="1"/>
</dbReference>
<feature type="modified residue" description="4-aspartylphosphate" evidence="2">
    <location>
        <position position="55"/>
    </location>
</feature>
<dbReference type="SUPFAM" id="SSF52172">
    <property type="entry name" value="CheY-like"/>
    <property type="match status" value="1"/>
</dbReference>
<sequence>MSGILTVCVVDDDPSVRNALVNLIASMGFRGCGYHSAEAALRSGDVLAAACILTDIHMPELDGFALKRRLDELGSDTPVIMMTGRDDAHLERRAIEAGAMCLLRKPLHADALARCLAEAFGLG</sequence>
<dbReference type="PANTHER" id="PTHR44591:SF25">
    <property type="entry name" value="CHEMOTAXIS TWO-COMPONENT RESPONSE REGULATOR"/>
    <property type="match status" value="1"/>
</dbReference>
<protein>
    <submittedName>
        <fullName evidence="4">Response regulator</fullName>
    </submittedName>
</protein>
<dbReference type="RefSeq" id="WP_066697889.1">
    <property type="nucleotide sequence ID" value="NZ_AP018664.1"/>
</dbReference>
<keyword evidence="1 2" id="KW-0597">Phosphoprotein</keyword>
<proteinExistence type="predicted"/>
<dbReference type="InterPro" id="IPR050595">
    <property type="entry name" value="Bact_response_regulator"/>
</dbReference>
<name>A0A494W8K2_9SPHN</name>
<dbReference type="InterPro" id="IPR001789">
    <property type="entry name" value="Sig_transdc_resp-reg_receiver"/>
</dbReference>
<evidence type="ECO:0000313" key="5">
    <source>
        <dbReference type="Proteomes" id="UP000279959"/>
    </source>
</evidence>
<dbReference type="PROSITE" id="PS50110">
    <property type="entry name" value="RESPONSE_REGULATORY"/>
    <property type="match status" value="1"/>
</dbReference>
<dbReference type="GO" id="GO:0000160">
    <property type="term" value="P:phosphorelay signal transduction system"/>
    <property type="evidence" value="ECO:0007669"/>
    <property type="project" value="InterPro"/>
</dbReference>
<evidence type="ECO:0000256" key="1">
    <source>
        <dbReference type="ARBA" id="ARBA00022553"/>
    </source>
</evidence>
<dbReference type="AlphaFoldDB" id="A0A494W8K2"/>
<reference evidence="4 5" key="1">
    <citation type="submission" date="2018-05" db="EMBL/GenBank/DDBJ databases">
        <title>Complete Genome Sequence of the Nonylphenol-Degrading Bacterium Sphingobium amiense DSM 16289T.</title>
        <authorList>
            <person name="Ootsuka M."/>
            <person name="Nishizawa T."/>
            <person name="Ohta H."/>
        </authorList>
    </citation>
    <scope>NUCLEOTIDE SEQUENCE [LARGE SCALE GENOMIC DNA]</scope>
    <source>
        <strain evidence="4 5">DSM 16289</strain>
    </source>
</reference>
<keyword evidence="5" id="KW-1185">Reference proteome</keyword>
<dbReference type="EMBL" id="AP018664">
    <property type="protein sequence ID" value="BBD96970.1"/>
    <property type="molecule type" value="Genomic_DNA"/>
</dbReference>
<dbReference type="KEGG" id="sami:SAMIE_1004710"/>
<evidence type="ECO:0000313" key="4">
    <source>
        <dbReference type="EMBL" id="BBD96970.1"/>
    </source>
</evidence>
<dbReference type="Proteomes" id="UP000279959">
    <property type="component" value="Chromosome"/>
</dbReference>
<dbReference type="Pfam" id="PF00072">
    <property type="entry name" value="Response_reg"/>
    <property type="match status" value="1"/>
</dbReference>
<feature type="domain" description="Response regulatory" evidence="3">
    <location>
        <begin position="6"/>
        <end position="120"/>
    </location>
</feature>
<dbReference type="Gene3D" id="3.40.50.2300">
    <property type="match status" value="1"/>
</dbReference>
<gene>
    <name evidence="4" type="ORF">SAMIE_1004710</name>
</gene>